<sequence>MLTREELEKLLGRMQGAIDYLGVVDLLRKRLLVREGCVVKVKRASGQRKALAENPNNDYMML</sequence>
<evidence type="ECO:0000313" key="1">
    <source>
        <dbReference type="EMBL" id="NYZ65820.1"/>
    </source>
</evidence>
<evidence type="ECO:0000313" key="2">
    <source>
        <dbReference type="Proteomes" id="UP000569732"/>
    </source>
</evidence>
<keyword evidence="2" id="KW-1185">Reference proteome</keyword>
<comment type="caution">
    <text evidence="1">The sequence shown here is derived from an EMBL/GenBank/DDBJ whole genome shotgun (WGS) entry which is preliminary data.</text>
</comment>
<dbReference type="RefSeq" id="WP_180567851.1">
    <property type="nucleotide sequence ID" value="NZ_JACCKB010000008.1"/>
</dbReference>
<reference evidence="1 2" key="1">
    <citation type="submission" date="2020-07" db="EMBL/GenBank/DDBJ databases">
        <title>Endozoicomonas sp. nov., isolated from sediment.</title>
        <authorList>
            <person name="Gu T."/>
        </authorList>
    </citation>
    <scope>NUCLEOTIDE SEQUENCE [LARGE SCALE GENOMIC DNA]</scope>
    <source>
        <strain evidence="1 2">SM1973</strain>
    </source>
</reference>
<proteinExistence type="predicted"/>
<dbReference type="Proteomes" id="UP000569732">
    <property type="component" value="Unassembled WGS sequence"/>
</dbReference>
<dbReference type="AlphaFoldDB" id="A0A853HVN3"/>
<accession>A0A853HVN3</accession>
<gene>
    <name evidence="1" type="ORF">H0A36_07320</name>
</gene>
<protein>
    <submittedName>
        <fullName evidence="1">Uncharacterized protein</fullName>
    </submittedName>
</protein>
<organism evidence="1 2">
    <name type="scientific">Spartinivicinus marinus</name>
    <dbReference type="NCBI Taxonomy" id="2994442"/>
    <lineage>
        <taxon>Bacteria</taxon>
        <taxon>Pseudomonadati</taxon>
        <taxon>Pseudomonadota</taxon>
        <taxon>Gammaproteobacteria</taxon>
        <taxon>Oceanospirillales</taxon>
        <taxon>Zooshikellaceae</taxon>
        <taxon>Spartinivicinus</taxon>
    </lineage>
</organism>
<name>A0A853HVN3_9GAMM</name>
<dbReference type="EMBL" id="JACCKB010000008">
    <property type="protein sequence ID" value="NYZ65820.1"/>
    <property type="molecule type" value="Genomic_DNA"/>
</dbReference>